<feature type="signal peptide" evidence="1">
    <location>
        <begin position="1"/>
        <end position="19"/>
    </location>
</feature>
<keyword evidence="3" id="KW-1185">Reference proteome</keyword>
<keyword evidence="1" id="KW-0732">Signal</keyword>
<comment type="caution">
    <text evidence="2">The sequence shown here is derived from an EMBL/GenBank/DDBJ whole genome shotgun (WGS) entry which is preliminary data.</text>
</comment>
<organism evidence="2 3">
    <name type="scientific">Ancylostoma caninum</name>
    <name type="common">Dog hookworm</name>
    <dbReference type="NCBI Taxonomy" id="29170"/>
    <lineage>
        <taxon>Eukaryota</taxon>
        <taxon>Metazoa</taxon>
        <taxon>Ecdysozoa</taxon>
        <taxon>Nematoda</taxon>
        <taxon>Chromadorea</taxon>
        <taxon>Rhabditida</taxon>
        <taxon>Rhabditina</taxon>
        <taxon>Rhabditomorpha</taxon>
        <taxon>Strongyloidea</taxon>
        <taxon>Ancylostomatidae</taxon>
        <taxon>Ancylostomatinae</taxon>
        <taxon>Ancylostoma</taxon>
    </lineage>
</organism>
<proteinExistence type="predicted"/>
<evidence type="ECO:0000313" key="2">
    <source>
        <dbReference type="EMBL" id="RCN36525.1"/>
    </source>
</evidence>
<name>A0A368G0K2_ANCCA</name>
<dbReference type="OrthoDB" id="206724at2759"/>
<dbReference type="Proteomes" id="UP000252519">
    <property type="component" value="Unassembled WGS sequence"/>
</dbReference>
<accession>A0A368G0K2</accession>
<sequence>MNIVGWLLAMVLVVRDASSTNIDITLPYRFRSMGGLSRMFHVRSEAPRSIKRQELENAENEYSFSHLGFGSNSVFSPRFGFIVERPRLFEE</sequence>
<evidence type="ECO:0000256" key="1">
    <source>
        <dbReference type="SAM" id="SignalP"/>
    </source>
</evidence>
<dbReference type="AlphaFoldDB" id="A0A368G0K2"/>
<dbReference type="EMBL" id="JOJR01000549">
    <property type="protein sequence ID" value="RCN36525.1"/>
    <property type="molecule type" value="Genomic_DNA"/>
</dbReference>
<gene>
    <name evidence="2" type="ORF">ANCCAN_17591</name>
</gene>
<protein>
    <submittedName>
        <fullName evidence="2">Uncharacterized protein</fullName>
    </submittedName>
</protein>
<reference evidence="2 3" key="1">
    <citation type="submission" date="2014-10" db="EMBL/GenBank/DDBJ databases">
        <title>Draft genome of the hookworm Ancylostoma caninum.</title>
        <authorList>
            <person name="Mitreva M."/>
        </authorList>
    </citation>
    <scope>NUCLEOTIDE SEQUENCE [LARGE SCALE GENOMIC DNA]</scope>
    <source>
        <strain evidence="2 3">Baltimore</strain>
    </source>
</reference>
<feature type="chain" id="PRO_5016647651" evidence="1">
    <location>
        <begin position="20"/>
        <end position="91"/>
    </location>
</feature>
<evidence type="ECO:0000313" key="3">
    <source>
        <dbReference type="Proteomes" id="UP000252519"/>
    </source>
</evidence>